<gene>
    <name evidence="5" type="primary">bma-let-99</name>
    <name evidence="4" type="synonym">Bma-let-99</name>
    <name evidence="5" type="ORF">Bm4923</name>
    <name evidence="4" type="ORF">BM_Bm4923</name>
</gene>
<evidence type="ECO:0000259" key="3">
    <source>
        <dbReference type="PROSITE" id="PS50186"/>
    </source>
</evidence>
<reference evidence="4" key="1">
    <citation type="journal article" date="2007" name="Science">
        <title>Draft genome of the filarial nematode parasite Brugia malayi.</title>
        <authorList>
            <person name="Ghedin E."/>
            <person name="Wang S."/>
            <person name="Spiro D."/>
            <person name="Caler E."/>
            <person name="Zhao Q."/>
            <person name="Crabtree J."/>
            <person name="Allen J.E."/>
            <person name="Delcher A.L."/>
            <person name="Guiliano D.B."/>
            <person name="Miranda-Saavedra D."/>
            <person name="Angiuoli S.V."/>
            <person name="Creasy T."/>
            <person name="Amedeo P."/>
            <person name="Haas B."/>
            <person name="El-Sayed N.M."/>
            <person name="Wortman J.R."/>
            <person name="Feldblyum T."/>
            <person name="Tallon L."/>
            <person name="Schatz M."/>
            <person name="Shumway M."/>
            <person name="Koo H."/>
            <person name="Salzberg S.L."/>
            <person name="Schobel S."/>
            <person name="Pertea M."/>
            <person name="Pop M."/>
            <person name="White O."/>
            <person name="Barton G.J."/>
            <person name="Carlow C.K."/>
            <person name="Crawford M.J."/>
            <person name="Daub J."/>
            <person name="Dimmic M.W."/>
            <person name="Estes C.F."/>
            <person name="Foster J.M."/>
            <person name="Ganatra M."/>
            <person name="Gregory W.F."/>
            <person name="Johnson N.M."/>
            <person name="Jin J."/>
            <person name="Komuniecki R."/>
            <person name="Korf I."/>
            <person name="Kumar S."/>
            <person name="Laney S."/>
            <person name="Li B.W."/>
            <person name="Li W."/>
            <person name="Lindblom T.H."/>
            <person name="Lustigman S."/>
            <person name="Ma D."/>
            <person name="Maina C.V."/>
            <person name="Martin D.M."/>
            <person name="McCarter J.P."/>
            <person name="McReynolds L."/>
            <person name="Mitreva M."/>
            <person name="Nutman T.B."/>
            <person name="Parkinson J."/>
            <person name="Peregrin-Alvarez J.M."/>
            <person name="Poole C."/>
            <person name="Ren Q."/>
            <person name="Saunders L."/>
            <person name="Sluder A.E."/>
            <person name="Smith K."/>
            <person name="Stanke M."/>
            <person name="Unnasch T.R."/>
            <person name="Ware J."/>
            <person name="Wei A.D."/>
            <person name="Weil G."/>
            <person name="Williams D.J."/>
            <person name="Zhang Y."/>
            <person name="Williams S.A."/>
            <person name="Fraser-Liggett C."/>
            <person name="Slatko B."/>
            <person name="Blaxter M.L."/>
            <person name="Scott A.L."/>
        </authorList>
    </citation>
    <scope>NUCLEOTIDE SEQUENCE</scope>
    <source>
        <strain evidence="4">FR3</strain>
    </source>
</reference>
<feature type="domain" description="DEP" evidence="3">
    <location>
        <begin position="118"/>
        <end position="202"/>
    </location>
</feature>
<dbReference type="PANTHER" id="PTHR16206">
    <property type="entry name" value="DEP DOMAIN-CONTAINING"/>
    <property type="match status" value="1"/>
</dbReference>
<dbReference type="InterPro" id="IPR036388">
    <property type="entry name" value="WH-like_DNA-bd_sf"/>
</dbReference>
<evidence type="ECO:0000256" key="2">
    <source>
        <dbReference type="SAM" id="SignalP"/>
    </source>
</evidence>
<dbReference type="Pfam" id="PF00610">
    <property type="entry name" value="DEP"/>
    <property type="match status" value="1"/>
</dbReference>
<sequence>MTFLVKLKCLLMNTFIAIHIQDNYIFPELQKEIHRRVSESDYCAAIVLEAPSGTLKFQVSPQHLLHFMTCHVQLRGFRVSADHTAVPDTTMKNSNEGDSLFEGRFRATRVWNGMIKRFRSGMPVKRHRRQLRIYDDCFTGREAVDFMMNELPKFIHDGREITRSNCSKLLGMYLSMGLFCTVRGKWDDSEVFKESELYRFSSVSPELLAATPILVRRAASFNERCSFKQNRLRDRDFGFTALQRAHNIGWKNRNNNSIVPARVPILAVQPSAPLSRRLSASHGNLPSMFSSRNLNDELSKRSTSRVILEGTVSQEKINEVTMENIEVRAGTSNQINILDEMIAKLTEVNSNSAESSGMQKLRNFGKIIQARTPESCPPSGSPGAVVNEEHSGAHLFLDTSEIYKNVLLNRLRSLLQVDSLNGILDYDFNGGDIRWNCERVGTKGIVRVQPENDYLTNYVITMMRYLSRWPFDTKFAESTHVPYEGFELNVFKSVCEQFDNDCPMLPNLVALSILHIIQLFRQKSFQQRNSAELRKETVFCADSSPFTRYVQKTVNSQNQSKLDGKDESSNLRTTVSPSKGFTGEEHTMSPPNTMRSSVSTLSADSETFSYKMAYEAILTRLPGLQRSPELMQRIEELAKTNTFVPRSSTPRIEFCVLLAGVDSENERLLKEAVSLVMLTLEPRVRRRLHYLLRFMQRVSRNYCLRMDKRRDNRSIVLESLPNKIVRASQAINASECHQLVIFLMDNECDTFSIPEAFISEVKHQLSLPHEVVLKKSPTVQQPITDESSGTERLKEHFCEPIKIEEYESQKKDVDSYLLSLLDGILSDENLSVADRKQRLKKFKKTYPEIYAQKYPSPELPKTRFIDRIRNFHF</sequence>
<reference evidence="4" key="2">
    <citation type="submission" date="2012-12" db="EMBL/GenBank/DDBJ databases">
        <authorList>
            <person name="Gao Y.W."/>
            <person name="Fan S.T."/>
            <person name="Sun H.T."/>
            <person name="Wang Z."/>
            <person name="Gao X.L."/>
            <person name="Li Y.G."/>
            <person name="Wang T.C."/>
            <person name="Zhang K."/>
            <person name="Xu W.W."/>
            <person name="Yu Z.J."/>
            <person name="Xia X.Z."/>
        </authorList>
    </citation>
    <scope>NUCLEOTIDE SEQUENCE</scope>
    <source>
        <strain evidence="4">FR3</strain>
    </source>
</reference>
<dbReference type="PANTHER" id="PTHR16206:SF4">
    <property type="entry name" value="PROTEIN LET-99"/>
    <property type="match status" value="1"/>
</dbReference>
<proteinExistence type="predicted"/>
<feature type="region of interest" description="Disordered" evidence="1">
    <location>
        <begin position="555"/>
        <end position="598"/>
    </location>
</feature>
<dbReference type="SMART" id="SM00049">
    <property type="entry name" value="DEP"/>
    <property type="match status" value="1"/>
</dbReference>
<keyword evidence="2" id="KW-0732">Signal</keyword>
<evidence type="ECO:0000313" key="5">
    <source>
        <dbReference type="WormBase" id="Bm4923"/>
    </source>
</evidence>
<protein>
    <submittedName>
        <fullName evidence="4">BMA-LET-99</fullName>
    </submittedName>
</protein>
<evidence type="ECO:0000313" key="4">
    <source>
        <dbReference type="EMBL" id="CTP81526.1"/>
    </source>
</evidence>
<feature type="compositionally biased region" description="Polar residues" evidence="1">
    <location>
        <begin position="589"/>
        <end position="598"/>
    </location>
</feature>
<dbReference type="InterPro" id="IPR036390">
    <property type="entry name" value="WH_DNA-bd_sf"/>
</dbReference>
<dbReference type="Gene3D" id="1.10.10.10">
    <property type="entry name" value="Winged helix-like DNA-binding domain superfamily/Winged helix DNA-binding domain"/>
    <property type="match status" value="1"/>
</dbReference>
<feature type="signal peptide" evidence="2">
    <location>
        <begin position="1"/>
        <end position="17"/>
    </location>
</feature>
<dbReference type="AlphaFoldDB" id="A0A0I9N6B4"/>
<dbReference type="OMA" id="HRRHMRT"/>
<organism evidence="4">
    <name type="scientific">Brugia malayi</name>
    <name type="common">Filarial nematode worm</name>
    <dbReference type="NCBI Taxonomy" id="6279"/>
    <lineage>
        <taxon>Eukaryota</taxon>
        <taxon>Metazoa</taxon>
        <taxon>Ecdysozoa</taxon>
        <taxon>Nematoda</taxon>
        <taxon>Chromadorea</taxon>
        <taxon>Rhabditida</taxon>
        <taxon>Spirurina</taxon>
        <taxon>Spiruromorpha</taxon>
        <taxon>Filarioidea</taxon>
        <taxon>Onchocercidae</taxon>
        <taxon>Brugia</taxon>
    </lineage>
</organism>
<dbReference type="EMBL" id="LN857020">
    <property type="protein sequence ID" value="CTP81526.1"/>
    <property type="molecule type" value="Genomic_DNA"/>
</dbReference>
<dbReference type="GO" id="GO:0035556">
    <property type="term" value="P:intracellular signal transduction"/>
    <property type="evidence" value="ECO:0007669"/>
    <property type="project" value="InterPro"/>
</dbReference>
<dbReference type="WormBase" id="Bm4923">
    <property type="protein sequence ID" value="BM39695"/>
    <property type="gene ID" value="WBGene00225184"/>
    <property type="gene designation" value="Bma-let-99"/>
</dbReference>
<dbReference type="SUPFAM" id="SSF46785">
    <property type="entry name" value="Winged helix' DNA-binding domain"/>
    <property type="match status" value="1"/>
</dbReference>
<dbReference type="PROSITE" id="PS50186">
    <property type="entry name" value="DEP"/>
    <property type="match status" value="1"/>
</dbReference>
<evidence type="ECO:0000256" key="1">
    <source>
        <dbReference type="SAM" id="MobiDB-lite"/>
    </source>
</evidence>
<accession>A0A0I9N6B4</accession>
<feature type="compositionally biased region" description="Polar residues" evidence="1">
    <location>
        <begin position="570"/>
        <end position="579"/>
    </location>
</feature>
<dbReference type="InterPro" id="IPR000591">
    <property type="entry name" value="DEP_dom"/>
</dbReference>
<feature type="chain" id="PRO_5009774571" evidence="2">
    <location>
        <begin position="18"/>
        <end position="873"/>
    </location>
</feature>
<name>A0A0I9N6B4_BRUMA</name>